<dbReference type="AlphaFoldDB" id="A0A848KTG2"/>
<dbReference type="EMBL" id="JABBNB010000009">
    <property type="protein sequence ID" value="NMO01770.1"/>
    <property type="molecule type" value="Genomic_DNA"/>
</dbReference>
<comment type="caution">
    <text evidence="1">The sequence shown here is derived from an EMBL/GenBank/DDBJ whole genome shotgun (WGS) entry which is preliminary data.</text>
</comment>
<dbReference type="Proteomes" id="UP000550729">
    <property type="component" value="Unassembled WGS sequence"/>
</dbReference>
<dbReference type="RefSeq" id="WP_170194267.1">
    <property type="nucleotide sequence ID" value="NZ_JABBNB010000009.1"/>
</dbReference>
<organism evidence="1 2">
    <name type="scientific">Gordonia asplenii</name>
    <dbReference type="NCBI Taxonomy" id="2725283"/>
    <lineage>
        <taxon>Bacteria</taxon>
        <taxon>Bacillati</taxon>
        <taxon>Actinomycetota</taxon>
        <taxon>Actinomycetes</taxon>
        <taxon>Mycobacteriales</taxon>
        <taxon>Gordoniaceae</taxon>
        <taxon>Gordonia</taxon>
    </lineage>
</organism>
<sequence>MKEFALELSRRDPLMSEYLRIVSYFDALMADGAGLDVLLRGAAILSGTVVGAERRSTTVRIDPDGHHVVGDDEGPRSAAAEVGDGSVWLERRGDPPATDDMIIDRLAVAVGLLDTRFSSPHALSTAIDSAQSSSVRSTALIRLGVDPSVRIRLIATDAGTTSPEARSTLVPTRYGILRANLDTRRQVPTVQPAGIGRWMRADHAPESWEEAVIAYRLTNSYAPIVDATDFGAMLTLVKNFDPDAPHPDVVALARLDDKSAQILGVLAASGSVRAAAAELRIHHSTLQVKHDQLIRELGYDPRSVPGRMRYIAAEALRRLLPTASDSSNDR</sequence>
<proteinExistence type="predicted"/>
<reference evidence="1 2" key="1">
    <citation type="submission" date="2020-04" db="EMBL/GenBank/DDBJ databases">
        <title>Gordonia sp. nov. TBRC 11910.</title>
        <authorList>
            <person name="Suriyachadkun C."/>
        </authorList>
    </citation>
    <scope>NUCLEOTIDE SEQUENCE [LARGE SCALE GENOMIC DNA]</scope>
    <source>
        <strain evidence="1 2">TBRC 11910</strain>
    </source>
</reference>
<dbReference type="InterPro" id="IPR042070">
    <property type="entry name" value="PucR_C-HTH_sf"/>
</dbReference>
<evidence type="ECO:0008006" key="3">
    <source>
        <dbReference type="Google" id="ProtNLM"/>
    </source>
</evidence>
<evidence type="ECO:0000313" key="2">
    <source>
        <dbReference type="Proteomes" id="UP000550729"/>
    </source>
</evidence>
<gene>
    <name evidence="1" type="ORF">HH308_11150</name>
</gene>
<protein>
    <recommendedName>
        <fullName evidence="3">PucR C-terminal helix-turn-helix domain-containing protein</fullName>
    </recommendedName>
</protein>
<dbReference type="Gene3D" id="1.10.10.2840">
    <property type="entry name" value="PucR C-terminal helix-turn-helix domain"/>
    <property type="match status" value="1"/>
</dbReference>
<keyword evidence="2" id="KW-1185">Reference proteome</keyword>
<evidence type="ECO:0000313" key="1">
    <source>
        <dbReference type="EMBL" id="NMO01770.1"/>
    </source>
</evidence>
<name>A0A848KTG2_9ACTN</name>
<accession>A0A848KTG2</accession>